<gene>
    <name evidence="2" type="ORF">Ddye_028007</name>
</gene>
<proteinExistence type="predicted"/>
<sequence length="254" mass="29163">MIGLSLNVQGLGNPCMFTALKRHLRGIDNLSWVYKGDFNELLSRKEKLGGPDKSFSGMIQLRDVVDDCDLGDLRFSSPKFTWNNKRYGQDNIQERLDRFLANTQWRDTFLNNRVEHLGFNFSYHRPILLVCSLVFSQVLAARLKPCLSNIISHFQSTFVHGRQIYDNVITTFESFHSMARKMLENRGHMALKLDMSKAYDRVEFAFLKAVLVKLNFPAVWISLIMDCISSSKLSFLLNGKAIRTMSPSRGLRQG</sequence>
<dbReference type="PANTHER" id="PTHR33710:SF79">
    <property type="entry name" value="OS06G0205337 PROTEIN"/>
    <property type="match status" value="1"/>
</dbReference>
<dbReference type="Pfam" id="PF00078">
    <property type="entry name" value="RVT_1"/>
    <property type="match status" value="1"/>
</dbReference>
<dbReference type="InterPro" id="IPR036691">
    <property type="entry name" value="Endo/exonu/phosph_ase_sf"/>
</dbReference>
<protein>
    <recommendedName>
        <fullName evidence="1">Reverse transcriptase domain-containing protein</fullName>
    </recommendedName>
</protein>
<dbReference type="AlphaFoldDB" id="A0AAD9TQM7"/>
<feature type="domain" description="Reverse transcriptase" evidence="1">
    <location>
        <begin position="134"/>
        <end position="254"/>
    </location>
</feature>
<evidence type="ECO:0000313" key="3">
    <source>
        <dbReference type="Proteomes" id="UP001280121"/>
    </source>
</evidence>
<dbReference type="PANTHER" id="PTHR33710">
    <property type="entry name" value="BNAC02G09200D PROTEIN"/>
    <property type="match status" value="1"/>
</dbReference>
<keyword evidence="3" id="KW-1185">Reference proteome</keyword>
<dbReference type="Proteomes" id="UP001280121">
    <property type="component" value="Unassembled WGS sequence"/>
</dbReference>
<dbReference type="Gene3D" id="3.60.10.10">
    <property type="entry name" value="Endonuclease/exonuclease/phosphatase"/>
    <property type="match status" value="1"/>
</dbReference>
<dbReference type="EMBL" id="JANJYI010000008">
    <property type="protein sequence ID" value="KAK2640212.1"/>
    <property type="molecule type" value="Genomic_DNA"/>
</dbReference>
<dbReference type="SUPFAM" id="SSF56219">
    <property type="entry name" value="DNase I-like"/>
    <property type="match status" value="1"/>
</dbReference>
<accession>A0AAD9TQM7</accession>
<comment type="caution">
    <text evidence="2">The sequence shown here is derived from an EMBL/GenBank/DDBJ whole genome shotgun (WGS) entry which is preliminary data.</text>
</comment>
<reference evidence="2" key="1">
    <citation type="journal article" date="2023" name="Plant J.">
        <title>Genome sequences and population genomics provide insights into the demographic history, inbreeding, and mutation load of two 'living fossil' tree species of Dipteronia.</title>
        <authorList>
            <person name="Feng Y."/>
            <person name="Comes H.P."/>
            <person name="Chen J."/>
            <person name="Zhu S."/>
            <person name="Lu R."/>
            <person name="Zhang X."/>
            <person name="Li P."/>
            <person name="Qiu J."/>
            <person name="Olsen K.M."/>
            <person name="Qiu Y."/>
        </authorList>
    </citation>
    <scope>NUCLEOTIDE SEQUENCE</scope>
    <source>
        <strain evidence="2">KIB01</strain>
    </source>
</reference>
<organism evidence="2 3">
    <name type="scientific">Dipteronia dyeriana</name>
    <dbReference type="NCBI Taxonomy" id="168575"/>
    <lineage>
        <taxon>Eukaryota</taxon>
        <taxon>Viridiplantae</taxon>
        <taxon>Streptophyta</taxon>
        <taxon>Embryophyta</taxon>
        <taxon>Tracheophyta</taxon>
        <taxon>Spermatophyta</taxon>
        <taxon>Magnoliopsida</taxon>
        <taxon>eudicotyledons</taxon>
        <taxon>Gunneridae</taxon>
        <taxon>Pentapetalae</taxon>
        <taxon>rosids</taxon>
        <taxon>malvids</taxon>
        <taxon>Sapindales</taxon>
        <taxon>Sapindaceae</taxon>
        <taxon>Hippocastanoideae</taxon>
        <taxon>Acereae</taxon>
        <taxon>Dipteronia</taxon>
    </lineage>
</organism>
<evidence type="ECO:0000313" key="2">
    <source>
        <dbReference type="EMBL" id="KAK2640212.1"/>
    </source>
</evidence>
<name>A0AAD9TQM7_9ROSI</name>
<evidence type="ECO:0000259" key="1">
    <source>
        <dbReference type="Pfam" id="PF00078"/>
    </source>
</evidence>
<dbReference type="InterPro" id="IPR000477">
    <property type="entry name" value="RT_dom"/>
</dbReference>